<evidence type="ECO:0000256" key="1">
    <source>
        <dbReference type="SAM" id="MobiDB-lite"/>
    </source>
</evidence>
<keyword evidence="3" id="KW-1185">Reference proteome</keyword>
<dbReference type="Proteomes" id="UP000799324">
    <property type="component" value="Unassembled WGS sequence"/>
</dbReference>
<gene>
    <name evidence="2" type="ORF">K491DRAFT_694172</name>
</gene>
<organism evidence="2 3">
    <name type="scientific">Lophiostoma macrostomum CBS 122681</name>
    <dbReference type="NCBI Taxonomy" id="1314788"/>
    <lineage>
        <taxon>Eukaryota</taxon>
        <taxon>Fungi</taxon>
        <taxon>Dikarya</taxon>
        <taxon>Ascomycota</taxon>
        <taxon>Pezizomycotina</taxon>
        <taxon>Dothideomycetes</taxon>
        <taxon>Pleosporomycetidae</taxon>
        <taxon>Pleosporales</taxon>
        <taxon>Lophiostomataceae</taxon>
        <taxon>Lophiostoma</taxon>
    </lineage>
</organism>
<dbReference type="AlphaFoldDB" id="A0A6A6T2W0"/>
<accession>A0A6A6T2W0</accession>
<dbReference type="EMBL" id="MU004370">
    <property type="protein sequence ID" value="KAF2654100.1"/>
    <property type="molecule type" value="Genomic_DNA"/>
</dbReference>
<feature type="region of interest" description="Disordered" evidence="1">
    <location>
        <begin position="206"/>
        <end position="229"/>
    </location>
</feature>
<proteinExistence type="predicted"/>
<feature type="compositionally biased region" description="Low complexity" evidence="1">
    <location>
        <begin position="206"/>
        <end position="224"/>
    </location>
</feature>
<feature type="compositionally biased region" description="Polar residues" evidence="1">
    <location>
        <begin position="48"/>
        <end position="70"/>
    </location>
</feature>
<protein>
    <submittedName>
        <fullName evidence="2">Uncharacterized protein</fullName>
    </submittedName>
</protein>
<feature type="region of interest" description="Disordered" evidence="1">
    <location>
        <begin position="47"/>
        <end position="70"/>
    </location>
</feature>
<dbReference type="OrthoDB" id="3798036at2759"/>
<feature type="region of interest" description="Disordered" evidence="1">
    <location>
        <begin position="146"/>
        <end position="188"/>
    </location>
</feature>
<reference evidence="2" key="1">
    <citation type="journal article" date="2020" name="Stud. Mycol.">
        <title>101 Dothideomycetes genomes: a test case for predicting lifestyles and emergence of pathogens.</title>
        <authorList>
            <person name="Haridas S."/>
            <person name="Albert R."/>
            <person name="Binder M."/>
            <person name="Bloem J."/>
            <person name="Labutti K."/>
            <person name="Salamov A."/>
            <person name="Andreopoulos B."/>
            <person name="Baker S."/>
            <person name="Barry K."/>
            <person name="Bills G."/>
            <person name="Bluhm B."/>
            <person name="Cannon C."/>
            <person name="Castanera R."/>
            <person name="Culley D."/>
            <person name="Daum C."/>
            <person name="Ezra D."/>
            <person name="Gonzalez J."/>
            <person name="Henrissat B."/>
            <person name="Kuo A."/>
            <person name="Liang C."/>
            <person name="Lipzen A."/>
            <person name="Lutzoni F."/>
            <person name="Magnuson J."/>
            <person name="Mondo S."/>
            <person name="Nolan M."/>
            <person name="Ohm R."/>
            <person name="Pangilinan J."/>
            <person name="Park H.-J."/>
            <person name="Ramirez L."/>
            <person name="Alfaro M."/>
            <person name="Sun H."/>
            <person name="Tritt A."/>
            <person name="Yoshinaga Y."/>
            <person name="Zwiers L.-H."/>
            <person name="Turgeon B."/>
            <person name="Goodwin S."/>
            <person name="Spatafora J."/>
            <person name="Crous P."/>
            <person name="Grigoriev I."/>
        </authorList>
    </citation>
    <scope>NUCLEOTIDE SEQUENCE</scope>
    <source>
        <strain evidence="2">CBS 122681</strain>
    </source>
</reference>
<sequence length="275" mass="30174">MAGRAYKREFLVSWGWEGEGVIVARWCRDNMEPLRAAMGIKDQRSLLGRTSSASKAQHSNSATQQLSNSATQQLSNNLNINSIEFAISNSRGAYNNIKPIYISTTALNTPKIKIFPTTTMSPSFQSLATRAKAHHEAVNAAYTTYYGIPPSPTPRPSLESQDSQKSTASQTSTSSTSKAWQSVKKAAKEHHQSVNAAVETYYGVAPRPSQQASAVSSQRSSMESVRGEEEVQKFVVSEKTSTWSKVKQAAKEHHRGMNAAYQAYYGIGMNNGNRK</sequence>
<feature type="compositionally biased region" description="Low complexity" evidence="1">
    <location>
        <begin position="160"/>
        <end position="182"/>
    </location>
</feature>
<evidence type="ECO:0000313" key="2">
    <source>
        <dbReference type="EMBL" id="KAF2654100.1"/>
    </source>
</evidence>
<name>A0A6A6T2W0_9PLEO</name>
<evidence type="ECO:0000313" key="3">
    <source>
        <dbReference type="Proteomes" id="UP000799324"/>
    </source>
</evidence>